<evidence type="ECO:0000313" key="3">
    <source>
        <dbReference type="Proteomes" id="UP000736583"/>
    </source>
</evidence>
<protein>
    <submittedName>
        <fullName evidence="2">DUF4347 domain-containing protein</fullName>
    </submittedName>
</protein>
<organism evidence="2 3">
    <name type="scientific">Clostridium simiarum</name>
    <dbReference type="NCBI Taxonomy" id="2841506"/>
    <lineage>
        <taxon>Bacteria</taxon>
        <taxon>Bacillati</taxon>
        <taxon>Bacillota</taxon>
        <taxon>Clostridia</taxon>
        <taxon>Eubacteriales</taxon>
        <taxon>Clostridiaceae</taxon>
        <taxon>Clostridium</taxon>
    </lineage>
</organism>
<gene>
    <name evidence="2" type="ORF">KQI89_16720</name>
</gene>
<dbReference type="Proteomes" id="UP000736583">
    <property type="component" value="Unassembled WGS sequence"/>
</dbReference>
<dbReference type="InterPro" id="IPR025592">
    <property type="entry name" value="DUF4347"/>
</dbReference>
<keyword evidence="3" id="KW-1185">Reference proteome</keyword>
<dbReference type="EMBL" id="JAHLQL010000009">
    <property type="protein sequence ID" value="MBU5593391.1"/>
    <property type="molecule type" value="Genomic_DNA"/>
</dbReference>
<evidence type="ECO:0000259" key="1">
    <source>
        <dbReference type="Pfam" id="PF14252"/>
    </source>
</evidence>
<evidence type="ECO:0000313" key="2">
    <source>
        <dbReference type="EMBL" id="MBU5593391.1"/>
    </source>
</evidence>
<proteinExistence type="predicted"/>
<comment type="caution">
    <text evidence="2">The sequence shown here is derived from an EMBL/GenBank/DDBJ whole genome shotgun (WGS) entry which is preliminary data.</text>
</comment>
<name>A0ABS6F4F1_9CLOT</name>
<feature type="domain" description="DUF4347" evidence="1">
    <location>
        <begin position="5"/>
        <end position="69"/>
    </location>
</feature>
<accession>A0ABS6F4F1</accession>
<sequence>MYLLLSIFSHGKIGNLGLGCKQSNSKSISINKQELNLINQNSFNYDIFTQFYSCNAATPTSGDDGKSLIRGTNPINFMYNHSNA</sequence>
<reference evidence="2 3" key="1">
    <citation type="submission" date="2021-06" db="EMBL/GenBank/DDBJ databases">
        <authorList>
            <person name="Sun Q."/>
            <person name="Li D."/>
        </authorList>
    </citation>
    <scope>NUCLEOTIDE SEQUENCE [LARGE SCALE GENOMIC DNA]</scope>
    <source>
        <strain evidence="2 3">MSJ-4</strain>
    </source>
</reference>
<dbReference type="Pfam" id="PF14252">
    <property type="entry name" value="DUF4347"/>
    <property type="match status" value="1"/>
</dbReference>